<evidence type="ECO:0008006" key="5">
    <source>
        <dbReference type="Google" id="ProtNLM"/>
    </source>
</evidence>
<dbReference type="OrthoDB" id="9758822at2"/>
<dbReference type="RefSeq" id="WP_102713348.1">
    <property type="nucleotide sequence ID" value="NZ_PJKA01000010.1"/>
</dbReference>
<dbReference type="SUPFAM" id="SSF51445">
    <property type="entry name" value="(Trans)glycosidases"/>
    <property type="match status" value="1"/>
</dbReference>
<sequence length="943" mass="102208">MMLFRTNWQEAPSRNIFNLLCAVCCVLASSAAGAESLRLDLGRYAGRTEREGWHQVALKDQGGAAGKKILLYLDNPASGEAGQTAIFAASSLGAGPGTAPLSLAVTGKGGMYGTPGLAQKKYARVAEDVPGMALGGTAVAEWPASAARDGIFLKDGSLTWTFSNLKPGAYKLEIFAGRSAEGAGRMTIAVDGVPGLSVSGSCAAGTEENERGLYFNRTVTVSPDSRSLAFTVKAEGGFGSLNGVVLTPVPGPAGGTGRSLDIRGTEKVPVLLEVSAAGKITPAVEGEEYELRINLPPYESVTWFAAEAGRWPSGCNRVLPWSAASLERALNLRNPAAGGSPDPHGMLALFRLENGHYLVMLPLCGSGSVSWLEAEGNALKVKSGTLGTEAMEDKKEPLLCFALSRNLYEAMRVAWGKAASHPRLKGHSLWRCAKDARYPEPFRYLGWCSWEQYRRNINADLLLRASRAIDASPLPVRWLLVDAGFQNTSRQFQLRSFLPDGKKFPQGWGPLLEQRDSSRPGKIRWMGLWHCFYGDKGGIDVNNDLGTDSRFIRKGGTYFPGKSMKDTQEFYMDFMNSVRGRDGKGFDFVKVDYQTEYLKRVKGTGNPARQSVWCSRSLNRAVDSSGLLGMINCMAQGTLHIFNTGTSPVTRCSIDYSLNNLDASRSHLFQSYTNTLLLGQTVWPDHDMFHSSDPVCGDVMALSKALSGAPVYLSDKPEDFQPRRIWPLVNREGKILRPLAPAVALPESCFIHPLESASLYGAIAPLHNKCAAVAYYNLNTEPTTRSGRLLPSVYEWAPSMMQGPGAASSWSVPAEGLAAYDWRNRKGVKLPDGGIPLSLPSLRNGVMQDIFYLLAPIEKGWAVLGNPDKYLSPACIEEGIIRTDGKMTFTLKDSASVLIYREGGRPVVEGAAVRSLPGSEDFYLVEFPGELPARRVTVLKGKP</sequence>
<dbReference type="Pfam" id="PF05691">
    <property type="entry name" value="Raffinose_syn"/>
    <property type="match status" value="1"/>
</dbReference>
<dbReference type="InterPro" id="IPR008811">
    <property type="entry name" value="Glycosyl_hydrolases_36"/>
</dbReference>
<dbReference type="AlphaFoldDB" id="A0A2N8HDN4"/>
<evidence type="ECO:0000313" key="4">
    <source>
        <dbReference type="Proteomes" id="UP000236000"/>
    </source>
</evidence>
<protein>
    <recommendedName>
        <fullName evidence="5">Raffinose synthase or seed inhibition protein Sip1</fullName>
    </recommendedName>
</protein>
<comment type="caution">
    <text evidence="3">The sequence shown here is derived from an EMBL/GenBank/DDBJ whole genome shotgun (WGS) entry which is preliminary data.</text>
</comment>
<feature type="signal peptide" evidence="2">
    <location>
        <begin position="1"/>
        <end position="34"/>
    </location>
</feature>
<evidence type="ECO:0000256" key="1">
    <source>
        <dbReference type="ARBA" id="ARBA00023277"/>
    </source>
</evidence>
<accession>A0A2N8HDN4</accession>
<dbReference type="Gene3D" id="3.20.20.70">
    <property type="entry name" value="Aldolase class I"/>
    <property type="match status" value="1"/>
</dbReference>
<gene>
    <name evidence="3" type="ORF">CXU22_05420</name>
</gene>
<dbReference type="PANTHER" id="PTHR31268">
    <property type="match status" value="1"/>
</dbReference>
<evidence type="ECO:0000256" key="2">
    <source>
        <dbReference type="SAM" id="SignalP"/>
    </source>
</evidence>
<organism evidence="3 4">
    <name type="scientific">Akkermansia muciniphila</name>
    <dbReference type="NCBI Taxonomy" id="239935"/>
    <lineage>
        <taxon>Bacteria</taxon>
        <taxon>Pseudomonadati</taxon>
        <taxon>Verrucomicrobiota</taxon>
        <taxon>Verrucomicrobiia</taxon>
        <taxon>Verrucomicrobiales</taxon>
        <taxon>Akkermansiaceae</taxon>
        <taxon>Akkermansia</taxon>
    </lineage>
</organism>
<dbReference type="InterPro" id="IPR013785">
    <property type="entry name" value="Aldolase_TIM"/>
</dbReference>
<feature type="chain" id="PRO_5014847594" description="Raffinose synthase or seed inhibition protein Sip1" evidence="2">
    <location>
        <begin position="35"/>
        <end position="943"/>
    </location>
</feature>
<reference evidence="3 4" key="1">
    <citation type="journal article" date="2017" name="BMC Genomics">
        <title>Genome sequencing of 39 Akkermansia muciniphila isolates reveals its population structure, genomic and functional diverisity, and global distribution in mammalian gut microbiotas.</title>
        <authorList>
            <person name="Guo X."/>
            <person name="Li S."/>
            <person name="Zhang J."/>
            <person name="Wu F."/>
            <person name="Li X."/>
            <person name="Wu D."/>
            <person name="Zhang M."/>
            <person name="Ou Z."/>
            <person name="Jie Z."/>
            <person name="Yan Q."/>
            <person name="Li P."/>
            <person name="Yi J."/>
            <person name="Peng Y."/>
        </authorList>
    </citation>
    <scope>NUCLEOTIDE SEQUENCE [LARGE SCALE GENOMIC DNA]</scope>
    <source>
        <strain evidence="3 4">GP24</strain>
    </source>
</reference>
<dbReference type="Proteomes" id="UP000236000">
    <property type="component" value="Unassembled WGS sequence"/>
</dbReference>
<proteinExistence type="predicted"/>
<keyword evidence="2" id="KW-0732">Signal</keyword>
<dbReference type="PANTHER" id="PTHR31268:SF32">
    <property type="entry name" value="GALACTINOL--SUCROSE GALACTOSYLTRANSFERASE 2-RELATED"/>
    <property type="match status" value="1"/>
</dbReference>
<evidence type="ECO:0000313" key="3">
    <source>
        <dbReference type="EMBL" id="PNC18078.1"/>
    </source>
</evidence>
<keyword evidence="1" id="KW-0119">Carbohydrate metabolism</keyword>
<dbReference type="EMBL" id="PJKA01000010">
    <property type="protein sequence ID" value="PNC18078.1"/>
    <property type="molecule type" value="Genomic_DNA"/>
</dbReference>
<dbReference type="InterPro" id="IPR017853">
    <property type="entry name" value="GH"/>
</dbReference>
<name>A0A2N8HDN4_9BACT</name>